<dbReference type="GO" id="GO:0003700">
    <property type="term" value="F:DNA-binding transcription factor activity"/>
    <property type="evidence" value="ECO:0007669"/>
    <property type="project" value="TreeGrafter"/>
</dbReference>
<dbReference type="InterPro" id="IPR023772">
    <property type="entry name" value="DNA-bd_HTH_TetR-type_CS"/>
</dbReference>
<feature type="domain" description="HTH tetR-type" evidence="6">
    <location>
        <begin position="19"/>
        <end position="79"/>
    </location>
</feature>
<evidence type="ECO:0000256" key="3">
    <source>
        <dbReference type="ARBA" id="ARBA00023163"/>
    </source>
</evidence>
<protein>
    <submittedName>
        <fullName evidence="7">TetR/AcrR family transcriptional regulator</fullName>
    </submittedName>
</protein>
<keyword evidence="3" id="KW-0804">Transcription</keyword>
<organism evidence="7 8">
    <name type="scientific">Nocardioides panacis</name>
    <dbReference type="NCBI Taxonomy" id="2849501"/>
    <lineage>
        <taxon>Bacteria</taxon>
        <taxon>Bacillati</taxon>
        <taxon>Actinomycetota</taxon>
        <taxon>Actinomycetes</taxon>
        <taxon>Propionibacteriales</taxon>
        <taxon>Nocardioidaceae</taxon>
        <taxon>Nocardioides</taxon>
    </lineage>
</organism>
<dbReference type="PROSITE" id="PS01081">
    <property type="entry name" value="HTH_TETR_1"/>
    <property type="match status" value="1"/>
</dbReference>
<sequence length="200" mass="22093">MTTTASTQVRRGRGRPRDPGTDDRITRAAAELLLQRGFDRTTVDDVAARAGVGKATVYRRWPSKEDLAVAAMETLYSAEMPEPDTGSIRTDLAASYRSVLTFVNTPEGAAFLRTSIAESVRDGRIAALYRSSTERRELESRATFERAIARGEVRPDIDVDSAVQWLGGLLAIRAITHRPMPTVDEADLLVEFTLRGIEIR</sequence>
<feature type="DNA-binding region" description="H-T-H motif" evidence="4">
    <location>
        <begin position="42"/>
        <end position="61"/>
    </location>
</feature>
<dbReference type="Pfam" id="PF16859">
    <property type="entry name" value="TetR_C_11"/>
    <property type="match status" value="1"/>
</dbReference>
<keyword evidence="1" id="KW-0805">Transcription regulation</keyword>
<dbReference type="InterPro" id="IPR011075">
    <property type="entry name" value="TetR_C"/>
</dbReference>
<evidence type="ECO:0000256" key="2">
    <source>
        <dbReference type="ARBA" id="ARBA00023125"/>
    </source>
</evidence>
<dbReference type="RefSeq" id="WP_216940912.1">
    <property type="nucleotide sequence ID" value="NZ_CP077062.1"/>
</dbReference>
<dbReference type="AlphaFoldDB" id="A0A975Y121"/>
<dbReference type="KEGG" id="nps:KRR39_04385"/>
<dbReference type="PANTHER" id="PTHR30055:SF148">
    <property type="entry name" value="TETR-FAMILY TRANSCRIPTIONAL REGULATOR"/>
    <property type="match status" value="1"/>
</dbReference>
<dbReference type="InterPro" id="IPR001647">
    <property type="entry name" value="HTH_TetR"/>
</dbReference>
<name>A0A975Y121_9ACTN</name>
<evidence type="ECO:0000259" key="6">
    <source>
        <dbReference type="PROSITE" id="PS50977"/>
    </source>
</evidence>
<evidence type="ECO:0000313" key="7">
    <source>
        <dbReference type="EMBL" id="QWZ09066.1"/>
    </source>
</evidence>
<accession>A0A975Y121</accession>
<dbReference type="Pfam" id="PF00440">
    <property type="entry name" value="TetR_N"/>
    <property type="match status" value="1"/>
</dbReference>
<evidence type="ECO:0000313" key="8">
    <source>
        <dbReference type="Proteomes" id="UP000683575"/>
    </source>
</evidence>
<gene>
    <name evidence="7" type="ORF">KRR39_04385</name>
</gene>
<feature type="region of interest" description="Disordered" evidence="5">
    <location>
        <begin position="1"/>
        <end position="23"/>
    </location>
</feature>
<evidence type="ECO:0000256" key="4">
    <source>
        <dbReference type="PROSITE-ProRule" id="PRU00335"/>
    </source>
</evidence>
<dbReference type="InterPro" id="IPR050109">
    <property type="entry name" value="HTH-type_TetR-like_transc_reg"/>
</dbReference>
<evidence type="ECO:0000256" key="1">
    <source>
        <dbReference type="ARBA" id="ARBA00023015"/>
    </source>
</evidence>
<keyword evidence="2 4" id="KW-0238">DNA-binding</keyword>
<dbReference type="EMBL" id="CP077062">
    <property type="protein sequence ID" value="QWZ09066.1"/>
    <property type="molecule type" value="Genomic_DNA"/>
</dbReference>
<keyword evidence="8" id="KW-1185">Reference proteome</keyword>
<dbReference type="PROSITE" id="PS50977">
    <property type="entry name" value="HTH_TETR_2"/>
    <property type="match status" value="1"/>
</dbReference>
<reference evidence="7" key="1">
    <citation type="submission" date="2021-06" db="EMBL/GenBank/DDBJ databases">
        <title>Complete genome sequence of Nocardioides sp. G188.</title>
        <authorList>
            <person name="Im W.-T."/>
        </authorList>
    </citation>
    <scope>NUCLEOTIDE SEQUENCE</scope>
    <source>
        <strain evidence="7">G188</strain>
    </source>
</reference>
<proteinExistence type="predicted"/>
<evidence type="ECO:0000256" key="5">
    <source>
        <dbReference type="SAM" id="MobiDB-lite"/>
    </source>
</evidence>
<dbReference type="Proteomes" id="UP000683575">
    <property type="component" value="Chromosome"/>
</dbReference>
<dbReference type="PANTHER" id="PTHR30055">
    <property type="entry name" value="HTH-TYPE TRANSCRIPTIONAL REGULATOR RUTR"/>
    <property type="match status" value="1"/>
</dbReference>
<dbReference type="GO" id="GO:0000976">
    <property type="term" value="F:transcription cis-regulatory region binding"/>
    <property type="evidence" value="ECO:0007669"/>
    <property type="project" value="TreeGrafter"/>
</dbReference>